<sequence length="202" mass="21775">MRTDTSTGRSPIAIATIAGLATLAALAATPASAMPPLQCQDFVNFAMSAQAQYYARGCARIPLMHANREGHFQWCLKRSDAVVNADRKAKAAALQSCLVASAPPPKPQSAQMQSTASREPVCSSYGQFGERWRNRATAQGCNVAAIPVPRGWASYAWGANQLFTYCMNTDDAAFRGRSAQALGHKAQLEKACSQQLRRPVRL</sequence>
<evidence type="ECO:0008006" key="4">
    <source>
        <dbReference type="Google" id="ProtNLM"/>
    </source>
</evidence>
<organism evidence="2 3">
    <name type="scientific">Rhodopseudomonas palustris</name>
    <dbReference type="NCBI Taxonomy" id="1076"/>
    <lineage>
        <taxon>Bacteria</taxon>
        <taxon>Pseudomonadati</taxon>
        <taxon>Pseudomonadota</taxon>
        <taxon>Alphaproteobacteria</taxon>
        <taxon>Hyphomicrobiales</taxon>
        <taxon>Nitrobacteraceae</taxon>
        <taxon>Rhodopseudomonas</taxon>
    </lineage>
</organism>
<feature type="chain" id="PRO_5037886767" description="Lysozyme inhibitor LprI N-terminal domain-containing protein" evidence="1">
    <location>
        <begin position="34"/>
        <end position="202"/>
    </location>
</feature>
<feature type="signal peptide" evidence="1">
    <location>
        <begin position="1"/>
        <end position="33"/>
    </location>
</feature>
<reference evidence="2" key="1">
    <citation type="submission" date="2020-07" db="EMBL/GenBank/DDBJ databases">
        <title>Huge and variable diversity of episymbiotic CPR bacteria and DPANN archaea in groundwater ecosystems.</title>
        <authorList>
            <person name="He C.Y."/>
            <person name="Keren R."/>
            <person name="Whittaker M."/>
            <person name="Farag I.F."/>
            <person name="Doudna J."/>
            <person name="Cate J.H.D."/>
            <person name="Banfield J.F."/>
        </authorList>
    </citation>
    <scope>NUCLEOTIDE SEQUENCE</scope>
    <source>
        <strain evidence="2">NC_groundwater_1818_Pr3_B-0.1um_66_35</strain>
    </source>
</reference>
<dbReference type="AlphaFoldDB" id="A0A933W2K8"/>
<keyword evidence="1" id="KW-0732">Signal</keyword>
<accession>A0A933W2K8</accession>
<evidence type="ECO:0000256" key="1">
    <source>
        <dbReference type="SAM" id="SignalP"/>
    </source>
</evidence>
<name>A0A933W2K8_RHOPL</name>
<gene>
    <name evidence="2" type="ORF">HZA66_17120</name>
</gene>
<evidence type="ECO:0000313" key="2">
    <source>
        <dbReference type="EMBL" id="MBI5131165.1"/>
    </source>
</evidence>
<dbReference type="EMBL" id="JACRJB010000051">
    <property type="protein sequence ID" value="MBI5131165.1"/>
    <property type="molecule type" value="Genomic_DNA"/>
</dbReference>
<protein>
    <recommendedName>
        <fullName evidence="4">Lysozyme inhibitor LprI N-terminal domain-containing protein</fullName>
    </recommendedName>
</protein>
<dbReference type="Proteomes" id="UP000782519">
    <property type="component" value="Unassembled WGS sequence"/>
</dbReference>
<evidence type="ECO:0000313" key="3">
    <source>
        <dbReference type="Proteomes" id="UP000782519"/>
    </source>
</evidence>
<comment type="caution">
    <text evidence="2">The sequence shown here is derived from an EMBL/GenBank/DDBJ whole genome shotgun (WGS) entry which is preliminary data.</text>
</comment>
<proteinExistence type="predicted"/>